<name>Q319Q4_PROM9</name>
<dbReference type="Gene3D" id="3.40.50.1000">
    <property type="entry name" value="HAD superfamily/HAD-like"/>
    <property type="match status" value="1"/>
</dbReference>
<evidence type="ECO:0008006" key="3">
    <source>
        <dbReference type="Google" id="ProtNLM"/>
    </source>
</evidence>
<dbReference type="InterPro" id="IPR036412">
    <property type="entry name" value="HAD-like_sf"/>
</dbReference>
<dbReference type="HOGENOM" id="CLU_142258_1_0_3"/>
<evidence type="ECO:0000313" key="1">
    <source>
        <dbReference type="EMBL" id="ABB50391.1"/>
    </source>
</evidence>
<dbReference type="STRING" id="74546.PMT9312_1331"/>
<dbReference type="AlphaFoldDB" id="Q319Q4"/>
<accession>Q319Q4</accession>
<protein>
    <recommendedName>
        <fullName evidence="3">Phosphoheptose isomerase</fullName>
    </recommendedName>
</protein>
<dbReference type="OrthoDB" id="573782at2"/>
<dbReference type="RefSeq" id="WP_011376877.1">
    <property type="nucleotide sequence ID" value="NC_007577.1"/>
</dbReference>
<dbReference type="SUPFAM" id="SSF56784">
    <property type="entry name" value="HAD-like"/>
    <property type="match status" value="1"/>
</dbReference>
<proteinExistence type="predicted"/>
<gene>
    <name evidence="1" type="ordered locus">PMT9312_1331</name>
</gene>
<organism evidence="1 2">
    <name type="scientific">Prochlorococcus marinus (strain MIT 9312)</name>
    <dbReference type="NCBI Taxonomy" id="74546"/>
    <lineage>
        <taxon>Bacteria</taxon>
        <taxon>Bacillati</taxon>
        <taxon>Cyanobacteriota</taxon>
        <taxon>Cyanophyceae</taxon>
        <taxon>Synechococcales</taxon>
        <taxon>Prochlorococcaceae</taxon>
        <taxon>Prochlorococcus</taxon>
    </lineage>
</organism>
<dbReference type="KEGG" id="pmi:PMT9312_1331"/>
<dbReference type="EMBL" id="CP000111">
    <property type="protein sequence ID" value="ABB50391.1"/>
    <property type="molecule type" value="Genomic_DNA"/>
</dbReference>
<dbReference type="Proteomes" id="UP000002715">
    <property type="component" value="Chromosome"/>
</dbReference>
<reference evidence="2" key="1">
    <citation type="submission" date="2005-07" db="EMBL/GenBank/DDBJ databases">
        <title>Complete sequence of Prochlorococcus marinus str. MIT 9312.</title>
        <authorList>
            <consortium name="US DOE Joint Genome Institute"/>
            <person name="Copeland A."/>
            <person name="Lucas S."/>
            <person name="Lapidus A."/>
            <person name="Barry K."/>
            <person name="Detter J.C."/>
            <person name="Glavina T."/>
            <person name="Hammon N."/>
            <person name="Israni S."/>
            <person name="Pitluck S."/>
            <person name="Thiel J."/>
            <person name="Schmutz J."/>
            <person name="Larimer F."/>
            <person name="Land M."/>
            <person name="Kyrpides N."/>
            <person name="Lykidis A."/>
            <person name="Richardson P."/>
        </authorList>
    </citation>
    <scope>NUCLEOTIDE SEQUENCE [LARGE SCALE GENOMIC DNA]</scope>
    <source>
        <strain evidence="2">MIT 9312</strain>
    </source>
</reference>
<dbReference type="InterPro" id="IPR023214">
    <property type="entry name" value="HAD_sf"/>
</dbReference>
<evidence type="ECO:0000313" key="2">
    <source>
        <dbReference type="Proteomes" id="UP000002715"/>
    </source>
</evidence>
<sequence length="127" mass="14793">MQNKVIAFDLDDVLCYRTSNEGDIEKYKSCKPIKSMINILNKCKSKGYKIIIYTSRGMTVFKGNRDLIYDNLFDITTRQLREWGVNYDQLIMGKVHYDLLIDDKALNNLQIKSLSDVDIFLNDIKAQ</sequence>